<name>A0AA88B7S0_9BRAD</name>
<evidence type="ECO:0000256" key="5">
    <source>
        <dbReference type="ARBA" id="ARBA00023235"/>
    </source>
</evidence>
<dbReference type="EMBL" id="BMHC01000002">
    <property type="protein sequence ID" value="GGI22822.1"/>
    <property type="molecule type" value="Genomic_DNA"/>
</dbReference>
<dbReference type="InterPro" id="IPR045002">
    <property type="entry name" value="Ech1-like"/>
</dbReference>
<dbReference type="PANTHER" id="PTHR43149:SF1">
    <property type="entry name" value="DELTA(3,5)-DELTA(2,4)-DIENOYL-COA ISOMERASE, MITOCHONDRIAL"/>
    <property type="match status" value="1"/>
</dbReference>
<evidence type="ECO:0000256" key="4">
    <source>
        <dbReference type="ARBA" id="ARBA00023098"/>
    </source>
</evidence>
<evidence type="ECO:0000256" key="3">
    <source>
        <dbReference type="ARBA" id="ARBA00022832"/>
    </source>
</evidence>
<dbReference type="PANTHER" id="PTHR43149">
    <property type="entry name" value="ENOYL-COA HYDRATASE"/>
    <property type="match status" value="1"/>
</dbReference>
<dbReference type="InterPro" id="IPR014748">
    <property type="entry name" value="Enoyl-CoA_hydra_C"/>
</dbReference>
<evidence type="ECO:0000256" key="2">
    <source>
        <dbReference type="ARBA" id="ARBA00005254"/>
    </source>
</evidence>
<keyword evidence="3" id="KW-0276">Fatty acid metabolism</keyword>
<evidence type="ECO:0000256" key="1">
    <source>
        <dbReference type="ARBA" id="ARBA00005005"/>
    </source>
</evidence>
<evidence type="ECO:0000313" key="7">
    <source>
        <dbReference type="EMBL" id="GGI22822.1"/>
    </source>
</evidence>
<dbReference type="NCBIfam" id="NF005699">
    <property type="entry name" value="PRK07509.1"/>
    <property type="match status" value="1"/>
</dbReference>
<dbReference type="AlphaFoldDB" id="A0AA88B7S0"/>
<organism evidence="7 8">
    <name type="scientific">Bradyrhizobium guangdongense</name>
    <dbReference type="NCBI Taxonomy" id="1325090"/>
    <lineage>
        <taxon>Bacteria</taxon>
        <taxon>Pseudomonadati</taxon>
        <taxon>Pseudomonadota</taxon>
        <taxon>Alphaproteobacteria</taxon>
        <taxon>Hyphomicrobiales</taxon>
        <taxon>Nitrobacteraceae</taxon>
        <taxon>Bradyrhizobium</taxon>
    </lineage>
</organism>
<dbReference type="CDD" id="cd06558">
    <property type="entry name" value="crotonase-like"/>
    <property type="match status" value="1"/>
</dbReference>
<dbReference type="InterPro" id="IPR029045">
    <property type="entry name" value="ClpP/crotonase-like_dom_sf"/>
</dbReference>
<dbReference type="InterPro" id="IPR001753">
    <property type="entry name" value="Enoyl-CoA_hydra/iso"/>
</dbReference>
<dbReference type="Proteomes" id="UP000625079">
    <property type="component" value="Unassembled WGS sequence"/>
</dbReference>
<dbReference type="PROSITE" id="PS00166">
    <property type="entry name" value="ENOYL_COA_HYDRATASE"/>
    <property type="match status" value="1"/>
</dbReference>
<dbReference type="GO" id="GO:0006631">
    <property type="term" value="P:fatty acid metabolic process"/>
    <property type="evidence" value="ECO:0007669"/>
    <property type="project" value="UniProtKB-KW"/>
</dbReference>
<comment type="caution">
    <text evidence="7">The sequence shown here is derived from an EMBL/GenBank/DDBJ whole genome shotgun (WGS) entry which is preliminary data.</text>
</comment>
<accession>A0AA88B7S0</accession>
<dbReference type="SUPFAM" id="SSF52096">
    <property type="entry name" value="ClpP/crotonase"/>
    <property type="match status" value="1"/>
</dbReference>
<reference evidence="7" key="1">
    <citation type="journal article" date="2014" name="Int. J. Syst. Evol. Microbiol.">
        <title>Complete genome sequence of Corynebacterium casei LMG S-19264T (=DSM 44701T), isolated from a smear-ripened cheese.</title>
        <authorList>
            <consortium name="US DOE Joint Genome Institute (JGI-PGF)"/>
            <person name="Walter F."/>
            <person name="Albersmeier A."/>
            <person name="Kalinowski J."/>
            <person name="Ruckert C."/>
        </authorList>
    </citation>
    <scope>NUCLEOTIDE SEQUENCE</scope>
    <source>
        <strain evidence="7">CGMCC 1.15034</strain>
    </source>
</reference>
<comment type="pathway">
    <text evidence="1">Lipid metabolism; fatty acid beta-oxidation.</text>
</comment>
<dbReference type="GO" id="GO:0016853">
    <property type="term" value="F:isomerase activity"/>
    <property type="evidence" value="ECO:0007669"/>
    <property type="project" value="UniProtKB-KW"/>
</dbReference>
<comment type="similarity">
    <text evidence="2 6">Belongs to the enoyl-CoA hydratase/isomerase family.</text>
</comment>
<dbReference type="Gene3D" id="1.10.12.10">
    <property type="entry name" value="Lyase 2-enoyl-coa Hydratase, Chain A, domain 2"/>
    <property type="match status" value="1"/>
</dbReference>
<evidence type="ECO:0000256" key="6">
    <source>
        <dbReference type="RuleBase" id="RU003707"/>
    </source>
</evidence>
<gene>
    <name evidence="7" type="ORF">GCM10010987_21320</name>
</gene>
<evidence type="ECO:0000313" key="8">
    <source>
        <dbReference type="Proteomes" id="UP000625079"/>
    </source>
</evidence>
<keyword evidence="5" id="KW-0413">Isomerase</keyword>
<dbReference type="InterPro" id="IPR018376">
    <property type="entry name" value="Enoyl-CoA_hyd/isom_CS"/>
</dbReference>
<proteinExistence type="inferred from homology"/>
<keyword evidence="4" id="KW-0443">Lipid metabolism</keyword>
<reference evidence="7" key="2">
    <citation type="submission" date="2022-12" db="EMBL/GenBank/DDBJ databases">
        <authorList>
            <person name="Sun Q."/>
            <person name="Zhou Y."/>
        </authorList>
    </citation>
    <scope>NUCLEOTIDE SEQUENCE</scope>
    <source>
        <strain evidence="7">CGMCC 1.15034</strain>
    </source>
</reference>
<dbReference type="Pfam" id="PF00378">
    <property type="entry name" value="ECH_1"/>
    <property type="match status" value="1"/>
</dbReference>
<protein>
    <submittedName>
        <fullName evidence="7">Enoyl-CoA hydratase</fullName>
    </submittedName>
</protein>
<sequence>MMDDRVTIAVEENVADVRMNRPEKMNALDPSMFMALAEAGERLSRDRTVRAVVLSGEGRAFCAGLDVERLDAISRGESLLPFADLTQASHGIANWAQHVVWLWRQLPVPVIAAVHGLAFGGGFQIALGADIRYVAPGTKLAVLESKWGLVPDMSGTQLMRHLAAEDVVRELTYTGRIFSPEEALSYRLVTHVVDNPQAAAMKTAREIATRSPFAIRAAKRLLNEAVACDAGVGLASERREQHALIGSPDHIEAVAANLAGRPARFADPEALLAPRGAPGQ</sequence>
<dbReference type="Gene3D" id="3.90.226.10">
    <property type="entry name" value="2-enoyl-CoA Hydratase, Chain A, domain 1"/>
    <property type="match status" value="1"/>
</dbReference>